<dbReference type="Proteomes" id="UP000023152">
    <property type="component" value="Unassembled WGS sequence"/>
</dbReference>
<dbReference type="EMBL" id="ASPP01020408">
    <property type="protein sequence ID" value="ETO13749.1"/>
    <property type="molecule type" value="Genomic_DNA"/>
</dbReference>
<gene>
    <name evidence="6" type="ORF">RFI_23615</name>
</gene>
<dbReference type="Pfam" id="PF02475">
    <property type="entry name" value="TRM5-TYW2_MTfase"/>
    <property type="match status" value="1"/>
</dbReference>
<proteinExistence type="predicted"/>
<dbReference type="PROSITE" id="PS51684">
    <property type="entry name" value="SAM_MT_TRM5_TYW2"/>
    <property type="match status" value="1"/>
</dbReference>
<evidence type="ECO:0000313" key="6">
    <source>
        <dbReference type="EMBL" id="ETO13749.1"/>
    </source>
</evidence>
<evidence type="ECO:0000256" key="3">
    <source>
        <dbReference type="ARBA" id="ARBA00022691"/>
    </source>
</evidence>
<evidence type="ECO:0000259" key="5">
    <source>
        <dbReference type="PROSITE" id="PS51684"/>
    </source>
</evidence>
<dbReference type="InterPro" id="IPR056743">
    <property type="entry name" value="TRM5-TYW2-like_MTfase"/>
</dbReference>
<dbReference type="PANTHER" id="PTHR23245:SF31">
    <property type="entry name" value="TRNA WYBUTOSINE-SYNTHESIZING PROTEIN 3 HOMOLOG"/>
    <property type="match status" value="1"/>
</dbReference>
<dbReference type="OrthoDB" id="408788at2759"/>
<dbReference type="GO" id="GO:0005737">
    <property type="term" value="C:cytoplasm"/>
    <property type="evidence" value="ECO:0007669"/>
    <property type="project" value="TreeGrafter"/>
</dbReference>
<dbReference type="PANTHER" id="PTHR23245">
    <property type="entry name" value="TRNA METHYLTRANSFERASE"/>
    <property type="match status" value="1"/>
</dbReference>
<dbReference type="CDD" id="cd02440">
    <property type="entry name" value="AdoMet_MTases"/>
    <property type="match status" value="1"/>
</dbReference>
<comment type="caution">
    <text evidence="6">The sequence shown here is derived from an EMBL/GenBank/DDBJ whole genome shotgun (WGS) entry which is preliminary data.</text>
</comment>
<keyword evidence="1" id="KW-0489">Methyltransferase</keyword>
<evidence type="ECO:0000313" key="7">
    <source>
        <dbReference type="Proteomes" id="UP000023152"/>
    </source>
</evidence>
<dbReference type="InterPro" id="IPR029063">
    <property type="entry name" value="SAM-dependent_MTases_sf"/>
</dbReference>
<dbReference type="InterPro" id="IPR030382">
    <property type="entry name" value="MeTrfase_TRM5/TYW2"/>
</dbReference>
<evidence type="ECO:0000256" key="1">
    <source>
        <dbReference type="ARBA" id="ARBA00022603"/>
    </source>
</evidence>
<dbReference type="GO" id="GO:0008175">
    <property type="term" value="F:tRNA methyltransferase activity"/>
    <property type="evidence" value="ECO:0007669"/>
    <property type="project" value="TreeGrafter"/>
</dbReference>
<dbReference type="GO" id="GO:0031591">
    <property type="term" value="P:wybutosine biosynthetic process"/>
    <property type="evidence" value="ECO:0007669"/>
    <property type="project" value="TreeGrafter"/>
</dbReference>
<keyword evidence="2" id="KW-0808">Transferase</keyword>
<evidence type="ECO:0000256" key="4">
    <source>
        <dbReference type="ARBA" id="ARBA00022694"/>
    </source>
</evidence>
<evidence type="ECO:0000256" key="2">
    <source>
        <dbReference type="ARBA" id="ARBA00022679"/>
    </source>
</evidence>
<accession>X6MIN6</accession>
<keyword evidence="4" id="KW-0819">tRNA processing</keyword>
<dbReference type="Gene3D" id="3.40.50.150">
    <property type="entry name" value="Vaccinia Virus protein VP39"/>
    <property type="match status" value="1"/>
</dbReference>
<feature type="domain" description="SAM-dependent methyltransferase TRM5/TYW2-type" evidence="5">
    <location>
        <begin position="1"/>
        <end position="197"/>
    </location>
</feature>
<organism evidence="6 7">
    <name type="scientific">Reticulomyxa filosa</name>
    <dbReference type="NCBI Taxonomy" id="46433"/>
    <lineage>
        <taxon>Eukaryota</taxon>
        <taxon>Sar</taxon>
        <taxon>Rhizaria</taxon>
        <taxon>Retaria</taxon>
        <taxon>Foraminifera</taxon>
        <taxon>Monothalamids</taxon>
        <taxon>Reticulomyxidae</taxon>
        <taxon>Reticulomyxa</taxon>
    </lineage>
</organism>
<dbReference type="SUPFAM" id="SSF53335">
    <property type="entry name" value="S-adenosyl-L-methionine-dependent methyltransferases"/>
    <property type="match status" value="1"/>
</dbReference>
<reference evidence="6 7" key="1">
    <citation type="journal article" date="2013" name="Curr. Biol.">
        <title>The Genome of the Foraminiferan Reticulomyxa filosa.</title>
        <authorList>
            <person name="Glockner G."/>
            <person name="Hulsmann N."/>
            <person name="Schleicher M."/>
            <person name="Noegel A.A."/>
            <person name="Eichinger L."/>
            <person name="Gallinger C."/>
            <person name="Pawlowski J."/>
            <person name="Sierra R."/>
            <person name="Euteneuer U."/>
            <person name="Pillet L."/>
            <person name="Moustafa A."/>
            <person name="Platzer M."/>
            <person name="Groth M."/>
            <person name="Szafranski K."/>
            <person name="Schliwa M."/>
        </authorList>
    </citation>
    <scope>NUCLEOTIDE SEQUENCE [LARGE SCALE GENOMIC DNA]</scope>
</reference>
<keyword evidence="3" id="KW-0949">S-adenosyl-L-methionine</keyword>
<name>X6MIN6_RETFI</name>
<dbReference type="FunFam" id="3.40.50.150:FF:000131">
    <property type="entry name" value="tRNA wybutosine-synthesizing protein 2/3/4"/>
    <property type="match status" value="1"/>
</dbReference>
<dbReference type="AlphaFoldDB" id="X6MIN6"/>
<sequence>MKRESEVLLLFDPSHKNGMVKHRENGIWYSLNVCEVMFSSGNLTEKIRVSSLASSHETVLDLYAGIGYFTLSFLVHSRVAFVFACEVNQNAVKYLKSNMTLNKIDPTRYAIFEGDNRETTKELIDKCDRVNLGLLPTSEPGYFPAIRALKAQGGVLHVHENVENKQESKKAAEICNTLIEICQSFEHKKSWKVQLLI</sequence>
<dbReference type="GO" id="GO:0030488">
    <property type="term" value="P:tRNA methylation"/>
    <property type="evidence" value="ECO:0007669"/>
    <property type="project" value="TreeGrafter"/>
</dbReference>
<keyword evidence="7" id="KW-1185">Reference proteome</keyword>
<protein>
    <submittedName>
        <fullName evidence="6">Met-10+ like family protein / kelch repeat-containing protein</fullName>
    </submittedName>
</protein>